<dbReference type="PANTHER" id="PTHR43722:SF1">
    <property type="entry name" value="PROLINE IMINOPEPTIDASE"/>
    <property type="match status" value="1"/>
</dbReference>
<evidence type="ECO:0000256" key="2">
    <source>
        <dbReference type="ARBA" id="ARBA00004496"/>
    </source>
</evidence>
<dbReference type="Pfam" id="PF00561">
    <property type="entry name" value="Abhydrolase_1"/>
    <property type="match status" value="1"/>
</dbReference>
<evidence type="ECO:0000313" key="16">
    <source>
        <dbReference type="Proteomes" id="UP000229730"/>
    </source>
</evidence>
<evidence type="ECO:0000256" key="8">
    <source>
        <dbReference type="ARBA" id="ARBA00022670"/>
    </source>
</evidence>
<dbReference type="GO" id="GO:0005737">
    <property type="term" value="C:cytoplasm"/>
    <property type="evidence" value="ECO:0007669"/>
    <property type="project" value="UniProtKB-SubCell"/>
</dbReference>
<name>A0A2G4YVU3_9PROT</name>
<evidence type="ECO:0000256" key="9">
    <source>
        <dbReference type="ARBA" id="ARBA00022801"/>
    </source>
</evidence>
<comment type="catalytic activity">
    <reaction evidence="1 11 13">
        <text>Release of N-terminal proline from a peptide.</text>
        <dbReference type="EC" id="3.4.11.5"/>
    </reaction>
</comment>
<dbReference type="PIRSF" id="PIRSF006431">
    <property type="entry name" value="Pept_S33"/>
    <property type="match status" value="1"/>
</dbReference>
<dbReference type="RefSeq" id="WP_099471079.1">
    <property type="nucleotide sequence ID" value="NZ_CP041025.1"/>
</dbReference>
<evidence type="ECO:0000256" key="13">
    <source>
        <dbReference type="RuleBase" id="RU003421"/>
    </source>
</evidence>
<evidence type="ECO:0000256" key="10">
    <source>
        <dbReference type="ARBA" id="ARBA00029605"/>
    </source>
</evidence>
<evidence type="ECO:0000256" key="6">
    <source>
        <dbReference type="ARBA" id="ARBA00022438"/>
    </source>
</evidence>
<dbReference type="Proteomes" id="UP000229730">
    <property type="component" value="Unassembled WGS sequence"/>
</dbReference>
<protein>
    <recommendedName>
        <fullName evidence="5 11">Proline iminopeptidase</fullName>
        <shortName evidence="11">PIP</shortName>
        <ecNumber evidence="4 11">3.4.11.5</ecNumber>
    </recommendedName>
    <alternativeName>
        <fullName evidence="10 11">Prolyl aminopeptidase</fullName>
    </alternativeName>
</protein>
<dbReference type="NCBIfam" id="TIGR01249">
    <property type="entry name" value="pro_imino_pep_1"/>
    <property type="match status" value="1"/>
</dbReference>
<keyword evidence="7 11" id="KW-0963">Cytoplasm</keyword>
<dbReference type="SUPFAM" id="SSF53474">
    <property type="entry name" value="alpha/beta-Hydrolases"/>
    <property type="match status" value="1"/>
</dbReference>
<evidence type="ECO:0000256" key="11">
    <source>
        <dbReference type="PIRNR" id="PIRNR006431"/>
    </source>
</evidence>
<evidence type="ECO:0000256" key="5">
    <source>
        <dbReference type="ARBA" id="ARBA00021843"/>
    </source>
</evidence>
<keyword evidence="8 11" id="KW-0645">Protease</keyword>
<feature type="active site" evidence="12">
    <location>
        <position position="263"/>
    </location>
</feature>
<evidence type="ECO:0000256" key="7">
    <source>
        <dbReference type="ARBA" id="ARBA00022490"/>
    </source>
</evidence>
<gene>
    <name evidence="15" type="primary">pip</name>
    <name evidence="15" type="ORF">CRD36_02025</name>
</gene>
<dbReference type="Gene3D" id="3.40.50.1820">
    <property type="entry name" value="alpha/beta hydrolase"/>
    <property type="match status" value="1"/>
</dbReference>
<dbReference type="AlphaFoldDB" id="A0A2G4YVU3"/>
<dbReference type="InterPro" id="IPR000073">
    <property type="entry name" value="AB_hydrolase_1"/>
</dbReference>
<dbReference type="InterPro" id="IPR005944">
    <property type="entry name" value="Pro_iminopeptidase"/>
</dbReference>
<evidence type="ECO:0000313" key="15">
    <source>
        <dbReference type="EMBL" id="PHZ86360.1"/>
    </source>
</evidence>
<reference evidence="15 16" key="1">
    <citation type="submission" date="2017-10" db="EMBL/GenBank/DDBJ databases">
        <title>Frigbacter circumglobatus gen. nov. sp. nov., isolated from sediment cultured in situ.</title>
        <authorList>
            <person name="Zhao Z."/>
        </authorList>
    </citation>
    <scope>NUCLEOTIDE SEQUENCE [LARGE SCALE GENOMIC DNA]</scope>
    <source>
        <strain evidence="15 16">ZYL</strain>
    </source>
</reference>
<dbReference type="GO" id="GO:0006508">
    <property type="term" value="P:proteolysis"/>
    <property type="evidence" value="ECO:0007669"/>
    <property type="project" value="UniProtKB-KW"/>
</dbReference>
<evidence type="ECO:0000256" key="3">
    <source>
        <dbReference type="ARBA" id="ARBA00010088"/>
    </source>
</evidence>
<dbReference type="PANTHER" id="PTHR43722">
    <property type="entry name" value="PROLINE IMINOPEPTIDASE"/>
    <property type="match status" value="1"/>
</dbReference>
<feature type="active site" description="Nucleophile" evidence="12">
    <location>
        <position position="110"/>
    </location>
</feature>
<comment type="subcellular location">
    <subcellularLocation>
        <location evidence="2 11">Cytoplasm</location>
    </subcellularLocation>
</comment>
<feature type="active site" description="Proton donor" evidence="12">
    <location>
        <position position="291"/>
    </location>
</feature>
<keyword evidence="16" id="KW-1185">Reference proteome</keyword>
<dbReference type="EC" id="3.4.11.5" evidence="4 11"/>
<comment type="caution">
    <text evidence="15">The sequence shown here is derived from an EMBL/GenBank/DDBJ whole genome shotgun (WGS) entry which is preliminary data.</text>
</comment>
<evidence type="ECO:0000256" key="12">
    <source>
        <dbReference type="PIRSR" id="PIRSR006431-1"/>
    </source>
</evidence>
<dbReference type="PRINTS" id="PR00111">
    <property type="entry name" value="ABHYDROLASE"/>
</dbReference>
<organism evidence="15 16">
    <name type="scientific">Paremcibacter congregatus</name>
    <dbReference type="NCBI Taxonomy" id="2043170"/>
    <lineage>
        <taxon>Bacteria</taxon>
        <taxon>Pseudomonadati</taxon>
        <taxon>Pseudomonadota</taxon>
        <taxon>Alphaproteobacteria</taxon>
        <taxon>Emcibacterales</taxon>
        <taxon>Emcibacteraceae</taxon>
        <taxon>Paremcibacter</taxon>
    </lineage>
</organism>
<feature type="domain" description="AB hydrolase-1" evidence="14">
    <location>
        <begin position="36"/>
        <end position="292"/>
    </location>
</feature>
<evidence type="ECO:0000256" key="4">
    <source>
        <dbReference type="ARBA" id="ARBA00012568"/>
    </source>
</evidence>
<keyword evidence="6 11" id="KW-0031">Aminopeptidase</keyword>
<proteinExistence type="inferred from homology"/>
<sequence>MNSLFPPITPYNQFELPVTTPHVIHVEECGNPGGLPVIFIHGGPGGGYSSEDRQFFDPTKYRIILFDQRGCGRSRPLGCIENNETKDLIEDIEIIRKKLHIEKWAIFGGSWGSTLSLLYAEKYPSRTLALILRGIFLATKAETAHLCQEGMSLVFPEEFENYKNLIPLDKQDDLLGSYYNIIKGDNKELAHQAALAFVSWESNGFFLEPMDSGPDVNEEKDIANGIVECHYLTNGCFITEDQILDNIDKINRIPMFIVHGRFDSITTPSNAWRLFKSHLKATLQITENAAHASREKTTASVLIGYTNEIADQFSEY</sequence>
<dbReference type="OrthoDB" id="9796770at2"/>
<dbReference type="GO" id="GO:0004177">
    <property type="term" value="F:aminopeptidase activity"/>
    <property type="evidence" value="ECO:0007669"/>
    <property type="project" value="UniProtKB-UniRule"/>
</dbReference>
<comment type="similarity">
    <text evidence="3 11 13">Belongs to the peptidase S33 family.</text>
</comment>
<dbReference type="InterPro" id="IPR002410">
    <property type="entry name" value="Peptidase_S33"/>
</dbReference>
<dbReference type="PRINTS" id="PR00793">
    <property type="entry name" value="PROAMNOPTASE"/>
</dbReference>
<accession>A0A2G4YVU3</accession>
<keyword evidence="9 11" id="KW-0378">Hydrolase</keyword>
<evidence type="ECO:0000259" key="14">
    <source>
        <dbReference type="Pfam" id="PF00561"/>
    </source>
</evidence>
<dbReference type="InterPro" id="IPR029058">
    <property type="entry name" value="AB_hydrolase_fold"/>
</dbReference>
<dbReference type="InParanoid" id="A0A2G4YVU3"/>
<dbReference type="EMBL" id="PDEM01000008">
    <property type="protein sequence ID" value="PHZ86360.1"/>
    <property type="molecule type" value="Genomic_DNA"/>
</dbReference>
<evidence type="ECO:0000256" key="1">
    <source>
        <dbReference type="ARBA" id="ARBA00001585"/>
    </source>
</evidence>